<dbReference type="Proteomes" id="UP000306740">
    <property type="component" value="Unassembled WGS sequence"/>
</dbReference>
<reference evidence="2 3" key="1">
    <citation type="submission" date="2019-05" db="EMBL/GenBank/DDBJ databases">
        <title>Mumia sp. nov., isolated from the intestinal contents of plateau pika (Ochotona curzoniae) in the Qinghai-Tibet plateau of China.</title>
        <authorList>
            <person name="Tian Z."/>
        </authorList>
    </citation>
    <scope>NUCLEOTIDE SEQUENCE [LARGE SCALE GENOMIC DNA]</scope>
    <source>
        <strain evidence="3">527</strain>
    </source>
</reference>
<proteinExistence type="predicted"/>
<feature type="region of interest" description="Disordered" evidence="1">
    <location>
        <begin position="190"/>
        <end position="220"/>
    </location>
</feature>
<name>A0A5C4MAC9_9ACTN</name>
<accession>A0A5C4MAC9</accession>
<dbReference type="AlphaFoldDB" id="A0A5C4MAC9"/>
<sequence length="220" mass="23983">MGQLWRHRLVAPALEPQWHLLDVLWQPVAGAVAALLERLALAALSAAEVLVAQRAVVAPTVELVAVLLASQGASLPSLVRLARHRVLLGWNPQQLERQVLLEEPGQPVGRTPALPLRPEGSRQSVPERPERAVVEPLEQLAPEFLQLASRVAAARTWVAARSGPEDPERPCPLPCQLAPLQQHPLERLLERACPSQKRRTRPPALAVERSGRPSSPASLS</sequence>
<dbReference type="RefSeq" id="WP_139107341.1">
    <property type="nucleotide sequence ID" value="NZ_VDFR01000234.1"/>
</dbReference>
<evidence type="ECO:0000313" key="3">
    <source>
        <dbReference type="Proteomes" id="UP000306740"/>
    </source>
</evidence>
<evidence type="ECO:0000313" key="2">
    <source>
        <dbReference type="EMBL" id="TNC28440.1"/>
    </source>
</evidence>
<protein>
    <submittedName>
        <fullName evidence="2">Uncharacterized protein</fullName>
    </submittedName>
</protein>
<gene>
    <name evidence="2" type="ORF">FHE65_34025</name>
</gene>
<comment type="caution">
    <text evidence="2">The sequence shown here is derived from an EMBL/GenBank/DDBJ whole genome shotgun (WGS) entry which is preliminary data.</text>
</comment>
<organism evidence="2 3">
    <name type="scientific">Mumia zhuanghuii</name>
    <dbReference type="NCBI Taxonomy" id="2585211"/>
    <lineage>
        <taxon>Bacteria</taxon>
        <taxon>Bacillati</taxon>
        <taxon>Actinomycetota</taxon>
        <taxon>Actinomycetes</taxon>
        <taxon>Propionibacteriales</taxon>
        <taxon>Nocardioidaceae</taxon>
        <taxon>Mumia</taxon>
    </lineage>
</organism>
<dbReference type="EMBL" id="VDFR01000234">
    <property type="protein sequence ID" value="TNC28440.1"/>
    <property type="molecule type" value="Genomic_DNA"/>
</dbReference>
<feature type="region of interest" description="Disordered" evidence="1">
    <location>
        <begin position="104"/>
        <end position="130"/>
    </location>
</feature>
<evidence type="ECO:0000256" key="1">
    <source>
        <dbReference type="SAM" id="MobiDB-lite"/>
    </source>
</evidence>